<keyword evidence="1" id="KW-1133">Transmembrane helix</keyword>
<feature type="transmembrane region" description="Helical" evidence="1">
    <location>
        <begin position="269"/>
        <end position="287"/>
    </location>
</feature>
<dbReference type="EMBL" id="FOAP01000022">
    <property type="protein sequence ID" value="SEM75468.1"/>
    <property type="molecule type" value="Genomic_DNA"/>
</dbReference>
<evidence type="ECO:0000313" key="3">
    <source>
        <dbReference type="Proteomes" id="UP000182719"/>
    </source>
</evidence>
<feature type="transmembrane region" description="Helical" evidence="1">
    <location>
        <begin position="217"/>
        <end position="241"/>
    </location>
</feature>
<evidence type="ECO:0000256" key="1">
    <source>
        <dbReference type="SAM" id="Phobius"/>
    </source>
</evidence>
<dbReference type="Proteomes" id="UP000182719">
    <property type="component" value="Unassembled WGS sequence"/>
</dbReference>
<feature type="transmembrane region" description="Helical" evidence="1">
    <location>
        <begin position="169"/>
        <end position="197"/>
    </location>
</feature>
<dbReference type="OrthoDB" id="5382335at2"/>
<sequence length="319" mass="34324">MPEMDWGGGHQAGAHCALHPEAPAQGTCTRCGNFMCATCTGGGRQSSCPTCRARTGGQEFPFTRDTWSLSGLWDYCFPLFKREWVMISVSVLVVLGITLIVQLVGNVLPMIGQALDSVALSVGLTVVSFFVQNVVQGVLGLGVMRMLLDVLHGQRADIGRLFSQLHKIGVYLVSLLIVFLGVALLMGLMAAILFVIAVPLDTFPPSFEEMAWDSTRIVAAVCVGVLFVPVLVYLTLPLYLLQPELAYAEHPSAVQAIRNCYAYMRGQRLAAVGFGLMNMVLLFVGVLACCVGLFPALGMSYLLLAALYLSLRSGDAPRG</sequence>
<feature type="transmembrane region" description="Helical" evidence="1">
    <location>
        <begin position="293"/>
        <end position="311"/>
    </location>
</feature>
<name>A0A1H8B0B7_STIAU</name>
<reference evidence="3" key="1">
    <citation type="submission" date="2016-10" db="EMBL/GenBank/DDBJ databases">
        <authorList>
            <person name="Varghese N."/>
            <person name="Submissions S."/>
        </authorList>
    </citation>
    <scope>NUCLEOTIDE SEQUENCE [LARGE SCALE GENOMIC DNA]</scope>
    <source>
        <strain evidence="3">DSM 17044</strain>
    </source>
</reference>
<evidence type="ECO:0000313" key="2">
    <source>
        <dbReference type="EMBL" id="SEM75468.1"/>
    </source>
</evidence>
<proteinExistence type="predicted"/>
<dbReference type="AlphaFoldDB" id="A0A1H8B0B7"/>
<feature type="transmembrane region" description="Helical" evidence="1">
    <location>
        <begin position="84"/>
        <end position="104"/>
    </location>
</feature>
<organism evidence="2 3">
    <name type="scientific">Stigmatella aurantiaca</name>
    <dbReference type="NCBI Taxonomy" id="41"/>
    <lineage>
        <taxon>Bacteria</taxon>
        <taxon>Pseudomonadati</taxon>
        <taxon>Myxococcota</taxon>
        <taxon>Myxococcia</taxon>
        <taxon>Myxococcales</taxon>
        <taxon>Cystobacterineae</taxon>
        <taxon>Archangiaceae</taxon>
        <taxon>Stigmatella</taxon>
    </lineage>
</organism>
<keyword evidence="1" id="KW-0472">Membrane</keyword>
<accession>A0A1H8B0B7</accession>
<gene>
    <name evidence="2" type="ORF">SAMN05444354_12298</name>
</gene>
<keyword evidence="1" id="KW-0812">Transmembrane</keyword>
<feature type="transmembrane region" description="Helical" evidence="1">
    <location>
        <begin position="124"/>
        <end position="148"/>
    </location>
</feature>
<keyword evidence="3" id="KW-1185">Reference proteome</keyword>
<protein>
    <submittedName>
        <fullName evidence="2">Uncharacterized protein</fullName>
    </submittedName>
</protein>